<dbReference type="AlphaFoldDB" id="A0A367XXJ3"/>
<dbReference type="Pfam" id="PF04480">
    <property type="entry name" value="DUF559"/>
    <property type="match status" value="1"/>
</dbReference>
<dbReference type="Gene3D" id="3.40.960.10">
    <property type="entry name" value="VSR Endonuclease"/>
    <property type="match status" value="1"/>
</dbReference>
<sequence>MRRLSPILAGNGGWIHYQALIDRGWSAGEILRARRREKIDLLRRKWAIFADKDQALRAAARRGGWVTSVSALAHYGLWLPPALAADPLLHVAVAPDANVPIDRRVQLYRIRPVVERSPRSLVAPLPNVLGNIAKRLPYIDAFAVWESAVAQKLITSEELGRMPWTTKTGAMLSREVSALSDSGVESMFSVRCRRAGIRIVQQVPLAGRPVDALIGTHLVIQIDGYEFHKDARQRRSDIEHDRQLALMGYTVFRFTYQDIVYDWPRVERQIRAAIAQGLAREPRVPRF</sequence>
<reference evidence="2 3" key="1">
    <citation type="submission" date="2018-07" db="EMBL/GenBank/DDBJ databases">
        <title>Microbacterium endoborsara sp. nov., a novel actinobacterium isolated from Borszczowia aralocaspica.</title>
        <authorList>
            <person name="An D."/>
        </authorList>
    </citation>
    <scope>NUCLEOTIDE SEQUENCE [LARGE SCALE GENOMIC DNA]</scope>
    <source>
        <strain evidence="2 3">C1.15228</strain>
    </source>
</reference>
<dbReference type="OrthoDB" id="2594539at2"/>
<dbReference type="InterPro" id="IPR007569">
    <property type="entry name" value="DUF559"/>
</dbReference>
<accession>A0A367XXJ3</accession>
<dbReference type="SUPFAM" id="SSF52980">
    <property type="entry name" value="Restriction endonuclease-like"/>
    <property type="match status" value="1"/>
</dbReference>
<proteinExistence type="predicted"/>
<name>A0A367XXJ3_9MICO</name>
<evidence type="ECO:0000313" key="3">
    <source>
        <dbReference type="Proteomes" id="UP000253508"/>
    </source>
</evidence>
<protein>
    <submittedName>
        <fullName evidence="2">DUF559 domain-containing protein</fullName>
    </submittedName>
</protein>
<keyword evidence="3" id="KW-1185">Reference proteome</keyword>
<dbReference type="EMBL" id="QORO01000003">
    <property type="protein sequence ID" value="RCK58333.1"/>
    <property type="molecule type" value="Genomic_DNA"/>
</dbReference>
<dbReference type="RefSeq" id="WP_114117936.1">
    <property type="nucleotide sequence ID" value="NZ_BMHU01000002.1"/>
</dbReference>
<evidence type="ECO:0000313" key="2">
    <source>
        <dbReference type="EMBL" id="RCK58333.1"/>
    </source>
</evidence>
<gene>
    <name evidence="2" type="ORF">DTO57_09140</name>
</gene>
<dbReference type="Proteomes" id="UP000253508">
    <property type="component" value="Unassembled WGS sequence"/>
</dbReference>
<comment type="caution">
    <text evidence="2">The sequence shown here is derived from an EMBL/GenBank/DDBJ whole genome shotgun (WGS) entry which is preliminary data.</text>
</comment>
<organism evidence="2 3">
    <name type="scientific">Microbacterium sorbitolivorans</name>
    <dbReference type="NCBI Taxonomy" id="1867410"/>
    <lineage>
        <taxon>Bacteria</taxon>
        <taxon>Bacillati</taxon>
        <taxon>Actinomycetota</taxon>
        <taxon>Actinomycetes</taxon>
        <taxon>Micrococcales</taxon>
        <taxon>Microbacteriaceae</taxon>
        <taxon>Microbacterium</taxon>
    </lineage>
</organism>
<dbReference type="InterPro" id="IPR011335">
    <property type="entry name" value="Restrct_endonuc-II-like"/>
</dbReference>
<feature type="domain" description="DUF559" evidence="1">
    <location>
        <begin position="195"/>
        <end position="274"/>
    </location>
</feature>
<evidence type="ECO:0000259" key="1">
    <source>
        <dbReference type="Pfam" id="PF04480"/>
    </source>
</evidence>